<dbReference type="Pfam" id="PF13596">
    <property type="entry name" value="PAS_10"/>
    <property type="match status" value="1"/>
</dbReference>
<dbReference type="InterPro" id="IPR036097">
    <property type="entry name" value="HisK_dim/P_sf"/>
</dbReference>
<evidence type="ECO:0000256" key="4">
    <source>
        <dbReference type="SAM" id="Coils"/>
    </source>
</evidence>
<dbReference type="EC" id="2.7.13.3" evidence="2"/>
<dbReference type="PROSITE" id="PS50123">
    <property type="entry name" value="CHER"/>
    <property type="match status" value="1"/>
</dbReference>
<dbReference type="Gene3D" id="3.40.50.150">
    <property type="entry name" value="Vaccinia Virus protein VP39"/>
    <property type="match status" value="1"/>
</dbReference>
<reference evidence="8 9" key="1">
    <citation type="submission" date="2021-01" db="EMBL/GenBank/DDBJ databases">
        <title>Chryseolinea sp. Jin1 Genome sequencing and assembly.</title>
        <authorList>
            <person name="Kim I."/>
        </authorList>
    </citation>
    <scope>NUCLEOTIDE SEQUENCE [LARGE SCALE GENOMIC DNA]</scope>
    <source>
        <strain evidence="8 9">Jin1</strain>
    </source>
</reference>
<dbReference type="CDD" id="cd00130">
    <property type="entry name" value="PAS"/>
    <property type="match status" value="1"/>
</dbReference>
<dbReference type="Proteomes" id="UP000613030">
    <property type="component" value="Unassembled WGS sequence"/>
</dbReference>
<evidence type="ECO:0000259" key="5">
    <source>
        <dbReference type="PROSITE" id="PS50109"/>
    </source>
</evidence>
<dbReference type="InterPro" id="IPR036890">
    <property type="entry name" value="HATPase_C_sf"/>
</dbReference>
<name>A0ABS1KV99_9BACT</name>
<dbReference type="InterPro" id="IPR035909">
    <property type="entry name" value="CheB_C"/>
</dbReference>
<dbReference type="Pfam" id="PF02518">
    <property type="entry name" value="HATPase_c"/>
    <property type="match status" value="1"/>
</dbReference>
<evidence type="ECO:0000313" key="9">
    <source>
        <dbReference type="Proteomes" id="UP000613030"/>
    </source>
</evidence>
<feature type="active site" evidence="3">
    <location>
        <position position="142"/>
    </location>
</feature>
<dbReference type="InterPro" id="IPR022642">
    <property type="entry name" value="CheR_C"/>
</dbReference>
<dbReference type="InterPro" id="IPR000014">
    <property type="entry name" value="PAS"/>
</dbReference>
<evidence type="ECO:0000259" key="7">
    <source>
        <dbReference type="PROSITE" id="PS50123"/>
    </source>
</evidence>
<dbReference type="InterPro" id="IPR000780">
    <property type="entry name" value="CheR_MeTrfase"/>
</dbReference>
<dbReference type="PROSITE" id="PS50109">
    <property type="entry name" value="HIS_KIN"/>
    <property type="match status" value="1"/>
</dbReference>
<dbReference type="InterPro" id="IPR000673">
    <property type="entry name" value="Sig_transdc_resp-reg_Me-estase"/>
</dbReference>
<comment type="catalytic activity">
    <reaction evidence="1">
        <text>ATP + protein L-histidine = ADP + protein N-phospho-L-histidine.</text>
        <dbReference type="EC" id="2.7.13.3"/>
    </reaction>
</comment>
<dbReference type="InterPro" id="IPR003661">
    <property type="entry name" value="HisK_dim/P_dom"/>
</dbReference>
<dbReference type="Gene3D" id="3.40.50.180">
    <property type="entry name" value="Methylesterase CheB, C-terminal domain"/>
    <property type="match status" value="1"/>
</dbReference>
<gene>
    <name evidence="8" type="ORF">JI741_18165</name>
</gene>
<dbReference type="Pfam" id="PF08448">
    <property type="entry name" value="PAS_4"/>
    <property type="match status" value="1"/>
</dbReference>
<protein>
    <recommendedName>
        <fullName evidence="2">histidine kinase</fullName>
        <ecNumber evidence="2">2.7.13.3</ecNumber>
    </recommendedName>
</protein>
<dbReference type="SUPFAM" id="SSF55785">
    <property type="entry name" value="PYP-like sensor domain (PAS domain)"/>
    <property type="match status" value="2"/>
</dbReference>
<dbReference type="InterPro" id="IPR022641">
    <property type="entry name" value="CheR_N"/>
</dbReference>
<dbReference type="SMART" id="SM00138">
    <property type="entry name" value="MeTrc"/>
    <property type="match status" value="1"/>
</dbReference>
<evidence type="ECO:0000259" key="6">
    <source>
        <dbReference type="PROSITE" id="PS50122"/>
    </source>
</evidence>
<dbReference type="CDD" id="cd16434">
    <property type="entry name" value="CheB-CheR_fusion"/>
    <property type="match status" value="1"/>
</dbReference>
<dbReference type="PROSITE" id="PS50122">
    <property type="entry name" value="CHEB"/>
    <property type="match status" value="1"/>
</dbReference>
<dbReference type="PANTHER" id="PTHR24422">
    <property type="entry name" value="CHEMOTAXIS PROTEIN METHYLTRANSFERASE"/>
    <property type="match status" value="1"/>
</dbReference>
<keyword evidence="3" id="KW-0378">Hydrolase</keyword>
<keyword evidence="9" id="KW-1185">Reference proteome</keyword>
<organism evidence="8 9">
    <name type="scientific">Chryseolinea lacunae</name>
    <dbReference type="NCBI Taxonomy" id="2801331"/>
    <lineage>
        <taxon>Bacteria</taxon>
        <taxon>Pseudomonadati</taxon>
        <taxon>Bacteroidota</taxon>
        <taxon>Cytophagia</taxon>
        <taxon>Cytophagales</taxon>
        <taxon>Fulvivirgaceae</taxon>
        <taxon>Chryseolinea</taxon>
    </lineage>
</organism>
<dbReference type="InterPro" id="IPR003594">
    <property type="entry name" value="HATPase_dom"/>
</dbReference>
<comment type="caution">
    <text evidence="8">The sequence shown here is derived from an EMBL/GenBank/DDBJ whole genome shotgun (WGS) entry which is preliminary data.</text>
</comment>
<feature type="coiled-coil region" evidence="4">
    <location>
        <begin position="642"/>
        <end position="718"/>
    </location>
</feature>
<evidence type="ECO:0000313" key="8">
    <source>
        <dbReference type="EMBL" id="MBL0743162.1"/>
    </source>
</evidence>
<dbReference type="InterPro" id="IPR013656">
    <property type="entry name" value="PAS_4"/>
</dbReference>
<dbReference type="Gene3D" id="1.10.287.130">
    <property type="match status" value="1"/>
</dbReference>
<dbReference type="SUPFAM" id="SSF47384">
    <property type="entry name" value="Homodimeric domain of signal transducing histidine kinase"/>
    <property type="match status" value="1"/>
</dbReference>
<evidence type="ECO:0000256" key="2">
    <source>
        <dbReference type="ARBA" id="ARBA00012438"/>
    </source>
</evidence>
<dbReference type="CDD" id="cd00082">
    <property type="entry name" value="HisKA"/>
    <property type="match status" value="1"/>
</dbReference>
<feature type="domain" description="Histidine kinase" evidence="5">
    <location>
        <begin position="992"/>
        <end position="1216"/>
    </location>
</feature>
<sequence length="1222" mass="137328">MAKNTSDSVAPAAKHRVVGIGASAGGLEAIHDLFDYLPSNTGFSFIVIQHLSPDHKSLMGELLSKHTDMQVHEATEDTAIEPDCIYVIPSKKLMTINAGRLHLVDKLRYNGPNNAIDVFFESLADDQGDNAVGIILSGTGTDGTKGIEAIKRKGGLVIAQDPLTAAFDGMPNSAVATGYPDLILPPEMIGEELMEYYKDSPTLQALHNMSRQDENMMREILEVLFKLTRNDFHHYKRPTLLRRLAKRMTELGLTTLAEYKVRLSGDEAEAKLLAREFLINVTKFFRDEEAFDCLRKEVIPAILANKATDGSVKVWVAACSSGEEAYSVAMLFREAMEKLEKPAMTLKIFATDIDVEALETASRGVYGEAIVKDIPSHLLSKYFTREGKSYRVTPELRKHVVFANHDLLKDAPFSHLDLISCRNMFIYVNAALQRKALKKFHFALDLDGYLMLGPSENIGPLKDVMKEVSRKWKVYRCFSKSAVMDGDTMLVPLDRKAFATSLTSTPLRNASMSVSDILKDTLMEDRKIAVILIDKDLTVKQAAGSYKNFLYFPEDNFNFNLLKLVGADLAVALGVGVRKTLAQNEKTVLKRVMVHENDSERFINIIIRPYLQQNEFQQSFIAIVLEEETAEPKAVRTVNITSVESADRMEELERELRDTRENLQAVIEELETANEEMQSSNEEMISTNEELQSTNEELQSLNEELHTVSAEHQAKIKELFEVNDDLNNYFNNSEIGQVLVDQKLIIRKFSPSVRRMVNFIEADIGRSIVDITTNLPGVDVIREIKKVISTGQNSETEVHTKDGFYFLMRLTPYIRRDKSIDGVVVNFVDISHTKKLSGIIQGIFESSTSGIAAKRAVRDNQNRIVDFEYIAVNEAAERMFGVAPRSLTGKRLLDVFKDESREFFNTYVNVIETGESAQLEFYNEANDKWYDTSIVKMMDGIVTTHTDITAKRKDADIIAQNFEDLEITSKKLSDSNNQLERSNFDLMQFASVASHDLKEPLRKIQAFGNLLQSKIKDKLSDSELNYFHKMINASNRMQILIDDVLTLSKLSNNGQAKESTDLKEVIEQICEDLEISIRDKNAVLKIGKLPVIDAVPGQMRQVFQNLISNALKFGDATSPVITIEEQPLDESTANAFGVDPQHYTHIVVSDNGIGFETEYREKIFGIFQRLHGRSYEGTGIGLAIARKIVENHGGFIYADSQLNKGAVFHMILLMAPQSILQV</sequence>
<accession>A0ABS1KV99</accession>
<dbReference type="Pfam" id="PF00512">
    <property type="entry name" value="HisKA"/>
    <property type="match status" value="1"/>
</dbReference>
<dbReference type="InterPro" id="IPR050903">
    <property type="entry name" value="Bact_Chemotaxis_MeTrfase"/>
</dbReference>
<dbReference type="SUPFAM" id="SSF55874">
    <property type="entry name" value="ATPase domain of HSP90 chaperone/DNA topoisomerase II/histidine kinase"/>
    <property type="match status" value="1"/>
</dbReference>
<dbReference type="SUPFAM" id="SSF53335">
    <property type="entry name" value="S-adenosyl-L-methionine-dependent methyltransferases"/>
    <property type="match status" value="1"/>
</dbReference>
<dbReference type="EMBL" id="JAERRB010000006">
    <property type="protein sequence ID" value="MBL0743162.1"/>
    <property type="molecule type" value="Genomic_DNA"/>
</dbReference>
<evidence type="ECO:0000256" key="1">
    <source>
        <dbReference type="ARBA" id="ARBA00000085"/>
    </source>
</evidence>
<dbReference type="Gene3D" id="3.30.565.10">
    <property type="entry name" value="Histidine kinase-like ATPase, C-terminal domain"/>
    <property type="match status" value="1"/>
</dbReference>
<feature type="active site" evidence="3">
    <location>
        <position position="23"/>
    </location>
</feature>
<feature type="active site" evidence="3">
    <location>
        <position position="50"/>
    </location>
</feature>
<evidence type="ECO:0000256" key="3">
    <source>
        <dbReference type="PROSITE-ProRule" id="PRU00050"/>
    </source>
</evidence>
<dbReference type="PRINTS" id="PR00996">
    <property type="entry name" value="CHERMTFRASE"/>
</dbReference>
<dbReference type="InterPro" id="IPR029063">
    <property type="entry name" value="SAM-dependent_MTases_sf"/>
</dbReference>
<keyword evidence="3" id="KW-0145">Chemotaxis</keyword>
<dbReference type="InterPro" id="IPR035965">
    <property type="entry name" value="PAS-like_dom_sf"/>
</dbReference>
<dbReference type="SUPFAM" id="SSF52738">
    <property type="entry name" value="Methylesterase CheB, C-terminal domain"/>
    <property type="match status" value="1"/>
</dbReference>
<dbReference type="Pfam" id="PF01339">
    <property type="entry name" value="CheB_methylest"/>
    <property type="match status" value="1"/>
</dbReference>
<dbReference type="PANTHER" id="PTHR24422:SF27">
    <property type="entry name" value="PROTEIN-GLUTAMATE O-METHYLTRANSFERASE"/>
    <property type="match status" value="1"/>
</dbReference>
<dbReference type="Pfam" id="PF03705">
    <property type="entry name" value="CheR_N"/>
    <property type="match status" value="1"/>
</dbReference>
<dbReference type="Gene3D" id="3.30.450.20">
    <property type="entry name" value="PAS domain"/>
    <property type="match status" value="2"/>
</dbReference>
<feature type="domain" description="CheB-type methylesterase" evidence="6">
    <location>
        <begin position="11"/>
        <end position="200"/>
    </location>
</feature>
<dbReference type="RefSeq" id="WP_202012227.1">
    <property type="nucleotide sequence ID" value="NZ_JAERRB010000006.1"/>
</dbReference>
<proteinExistence type="predicted"/>
<dbReference type="SUPFAM" id="SSF47757">
    <property type="entry name" value="Chemotaxis receptor methyltransferase CheR, N-terminal domain"/>
    <property type="match status" value="1"/>
</dbReference>
<keyword evidence="4" id="KW-0175">Coiled coil</keyword>
<feature type="domain" description="CheR-type methyltransferase" evidence="7">
    <location>
        <begin position="202"/>
        <end position="458"/>
    </location>
</feature>
<dbReference type="SMART" id="SM00387">
    <property type="entry name" value="HATPase_c"/>
    <property type="match status" value="1"/>
</dbReference>
<dbReference type="Pfam" id="PF01739">
    <property type="entry name" value="CheR"/>
    <property type="match status" value="1"/>
</dbReference>
<dbReference type="SMART" id="SM00388">
    <property type="entry name" value="HisKA"/>
    <property type="match status" value="1"/>
</dbReference>
<dbReference type="InterPro" id="IPR005467">
    <property type="entry name" value="His_kinase_dom"/>
</dbReference>